<comment type="caution">
    <text evidence="1">The sequence shown here is derived from an EMBL/GenBank/DDBJ whole genome shotgun (WGS) entry which is preliminary data.</text>
</comment>
<protein>
    <submittedName>
        <fullName evidence="1">Uncharacterized protein</fullName>
    </submittedName>
</protein>
<evidence type="ECO:0000313" key="2">
    <source>
        <dbReference type="Proteomes" id="UP000717624"/>
    </source>
</evidence>
<proteinExistence type="predicted"/>
<dbReference type="EMBL" id="JAFBEB010000007">
    <property type="protein sequence ID" value="MBM7590807.1"/>
    <property type="molecule type" value="Genomic_DNA"/>
</dbReference>
<dbReference type="Proteomes" id="UP000717624">
    <property type="component" value="Unassembled WGS sequence"/>
</dbReference>
<accession>A0A939BSK1</accession>
<reference evidence="1" key="1">
    <citation type="submission" date="2021-01" db="EMBL/GenBank/DDBJ databases">
        <title>Genomic Encyclopedia of Type Strains, Phase IV (KMG-IV): sequencing the most valuable type-strain genomes for metagenomic binning, comparative biology and taxonomic classification.</title>
        <authorList>
            <person name="Goeker M."/>
        </authorList>
    </citation>
    <scope>NUCLEOTIDE SEQUENCE</scope>
    <source>
        <strain evidence="1">DSM 25523</strain>
    </source>
</reference>
<organism evidence="1 2">
    <name type="scientific">Brevibacillus fulvus</name>
    <dbReference type="NCBI Taxonomy" id="1125967"/>
    <lineage>
        <taxon>Bacteria</taxon>
        <taxon>Bacillati</taxon>
        <taxon>Bacillota</taxon>
        <taxon>Bacilli</taxon>
        <taxon>Bacillales</taxon>
        <taxon>Paenibacillaceae</taxon>
        <taxon>Brevibacillus</taxon>
    </lineage>
</organism>
<sequence length="168" mass="19955">MNAITFYTHQEAEQRVFEYNIYDHNFAPSNLVVRKIFIAMLNTVKKQLTHLEVEYNDKMIADQLGKRAAEILRLLGATSDNLREQRSGEIVVSRTFQSELTPERFDYFYRLVDLAELPHYRLLAGEQERIEYYFHQYLKLTIPADDEPTFFEQLDEQQVPYQLRPIGN</sequence>
<name>A0A939BSK1_9BACL</name>
<dbReference type="AlphaFoldDB" id="A0A939BSK1"/>
<evidence type="ECO:0000313" key="1">
    <source>
        <dbReference type="EMBL" id="MBM7590807.1"/>
    </source>
</evidence>
<keyword evidence="2" id="KW-1185">Reference proteome</keyword>
<dbReference type="RefSeq" id="WP_204518552.1">
    <property type="nucleotide sequence ID" value="NZ_BAABIN010000016.1"/>
</dbReference>
<gene>
    <name evidence="1" type="ORF">JOD01_002417</name>
</gene>